<dbReference type="AlphaFoldDB" id="A0AAN9HQ05"/>
<name>A0AAN9HQ05_CROPI</name>
<dbReference type="Proteomes" id="UP001372338">
    <property type="component" value="Unassembled WGS sequence"/>
</dbReference>
<evidence type="ECO:0000313" key="1">
    <source>
        <dbReference type="EMBL" id="KAK7247230.1"/>
    </source>
</evidence>
<sequence>MNWKQESNCLYLSLRFHVGQAMLSFSDSRGISGYGWPKNRSFLIVKLYFGATLYEPMKRAYDVVPSGMAETRSVGKLNRYPSLNL</sequence>
<keyword evidence="2" id="KW-1185">Reference proteome</keyword>
<accession>A0AAN9HQ05</accession>
<gene>
    <name evidence="1" type="ORF">RIF29_42108</name>
</gene>
<reference evidence="1 2" key="1">
    <citation type="submission" date="2024-01" db="EMBL/GenBank/DDBJ databases">
        <title>The genomes of 5 underutilized Papilionoideae crops provide insights into root nodulation and disease resistanc.</title>
        <authorList>
            <person name="Yuan L."/>
        </authorList>
    </citation>
    <scope>NUCLEOTIDE SEQUENCE [LARGE SCALE GENOMIC DNA]</scope>
    <source>
        <strain evidence="1">ZHUSHIDOU_FW_LH</strain>
        <tissue evidence="1">Leaf</tissue>
    </source>
</reference>
<comment type="caution">
    <text evidence="1">The sequence shown here is derived from an EMBL/GenBank/DDBJ whole genome shotgun (WGS) entry which is preliminary data.</text>
</comment>
<dbReference type="EMBL" id="JAYWIO010000008">
    <property type="protein sequence ID" value="KAK7247230.1"/>
    <property type="molecule type" value="Genomic_DNA"/>
</dbReference>
<evidence type="ECO:0000313" key="2">
    <source>
        <dbReference type="Proteomes" id="UP001372338"/>
    </source>
</evidence>
<organism evidence="1 2">
    <name type="scientific">Crotalaria pallida</name>
    <name type="common">Smooth rattlebox</name>
    <name type="synonym">Crotalaria striata</name>
    <dbReference type="NCBI Taxonomy" id="3830"/>
    <lineage>
        <taxon>Eukaryota</taxon>
        <taxon>Viridiplantae</taxon>
        <taxon>Streptophyta</taxon>
        <taxon>Embryophyta</taxon>
        <taxon>Tracheophyta</taxon>
        <taxon>Spermatophyta</taxon>
        <taxon>Magnoliopsida</taxon>
        <taxon>eudicotyledons</taxon>
        <taxon>Gunneridae</taxon>
        <taxon>Pentapetalae</taxon>
        <taxon>rosids</taxon>
        <taxon>fabids</taxon>
        <taxon>Fabales</taxon>
        <taxon>Fabaceae</taxon>
        <taxon>Papilionoideae</taxon>
        <taxon>50 kb inversion clade</taxon>
        <taxon>genistoids sensu lato</taxon>
        <taxon>core genistoids</taxon>
        <taxon>Crotalarieae</taxon>
        <taxon>Crotalaria</taxon>
    </lineage>
</organism>
<proteinExistence type="predicted"/>
<protein>
    <submittedName>
        <fullName evidence="1">Uncharacterized protein</fullName>
    </submittedName>
</protein>